<feature type="domain" description="Insertion element IS150 protein InsJ-like helix-turn-helix" evidence="1">
    <location>
        <begin position="10"/>
        <end position="57"/>
    </location>
</feature>
<reference evidence="2 3" key="1">
    <citation type="submission" date="2023-12" db="EMBL/GenBank/DDBJ databases">
        <title>Baltic Sea Cyanobacteria.</title>
        <authorList>
            <person name="Delbaje E."/>
            <person name="Fewer D.P."/>
            <person name="Shishido T.K."/>
        </authorList>
    </citation>
    <scope>NUCLEOTIDE SEQUENCE [LARGE SCALE GENOMIC DNA]</scope>
    <source>
        <strain evidence="2 3">UHCC 0060</strain>
    </source>
</reference>
<dbReference type="Gene3D" id="1.10.10.10">
    <property type="entry name" value="Winged helix-like DNA-binding domain superfamily/Winged helix DNA-binding domain"/>
    <property type="match status" value="1"/>
</dbReference>
<dbReference type="RefSeq" id="WP_323245189.1">
    <property type="nucleotide sequence ID" value="NZ_JAYGHK010000145.1"/>
</dbReference>
<dbReference type="SUPFAM" id="SSF46689">
    <property type="entry name" value="Homeodomain-like"/>
    <property type="match status" value="1"/>
</dbReference>
<dbReference type="Pfam" id="PF13518">
    <property type="entry name" value="HTH_28"/>
    <property type="match status" value="1"/>
</dbReference>
<dbReference type="EMBL" id="JAYGHK010000145">
    <property type="protein sequence ID" value="MEA5610692.1"/>
    <property type="molecule type" value="Genomic_DNA"/>
</dbReference>
<dbReference type="InterPro" id="IPR036388">
    <property type="entry name" value="WH-like_DNA-bd_sf"/>
</dbReference>
<comment type="caution">
    <text evidence="2">The sequence shown here is derived from an EMBL/GenBank/DDBJ whole genome shotgun (WGS) entry which is preliminary data.</text>
</comment>
<gene>
    <name evidence="2" type="ORF">VB695_21955</name>
</gene>
<sequence>MPVSYSGDLRRRVIIAWFAKEGSQRQLAERFKVSLSFVRNLLRHYRQNGQIEAKPRGGYQQPTIQNEQLSIIQSLVEEKNDLLLRELCDRLRRGFAHRYQEKTGIRVSIPTMHRAIEKLGLRCKKKVFMPVSRILQECKS</sequence>
<name>A0ABU5UXQ9_NODSP</name>
<organism evidence="2 3">
    <name type="scientific">Nodularia spumigena UHCC 0060</name>
    <dbReference type="NCBI Taxonomy" id="3110300"/>
    <lineage>
        <taxon>Bacteria</taxon>
        <taxon>Bacillati</taxon>
        <taxon>Cyanobacteriota</taxon>
        <taxon>Cyanophyceae</taxon>
        <taxon>Nostocales</taxon>
        <taxon>Nodulariaceae</taxon>
        <taxon>Nodularia</taxon>
    </lineage>
</organism>
<evidence type="ECO:0000313" key="3">
    <source>
        <dbReference type="Proteomes" id="UP001303285"/>
    </source>
</evidence>
<keyword evidence="3" id="KW-1185">Reference proteome</keyword>
<proteinExistence type="predicted"/>
<protein>
    <submittedName>
        <fullName evidence="2">Helix-turn-helix domain-containing protein</fullName>
    </submittedName>
</protein>
<accession>A0ABU5UXQ9</accession>
<dbReference type="Proteomes" id="UP001303285">
    <property type="component" value="Unassembled WGS sequence"/>
</dbReference>
<evidence type="ECO:0000259" key="1">
    <source>
        <dbReference type="Pfam" id="PF13518"/>
    </source>
</evidence>
<dbReference type="InterPro" id="IPR055247">
    <property type="entry name" value="InsJ-like_HTH"/>
</dbReference>
<evidence type="ECO:0000313" key="2">
    <source>
        <dbReference type="EMBL" id="MEA5610692.1"/>
    </source>
</evidence>
<dbReference type="InterPro" id="IPR009057">
    <property type="entry name" value="Homeodomain-like_sf"/>
</dbReference>